<gene>
    <name evidence="3" type="ORF">Raf01_15510</name>
</gene>
<keyword evidence="4" id="KW-1185">Reference proteome</keyword>
<dbReference type="Proteomes" id="UP000642748">
    <property type="component" value="Unassembled WGS sequence"/>
</dbReference>
<feature type="transmembrane region" description="Helical" evidence="2">
    <location>
        <begin position="112"/>
        <end position="131"/>
    </location>
</feature>
<feature type="transmembrane region" description="Helical" evidence="2">
    <location>
        <begin position="30"/>
        <end position="53"/>
    </location>
</feature>
<dbReference type="AlphaFoldDB" id="A0A8J3QLY0"/>
<accession>A0A8J3QLY0</accession>
<reference evidence="3" key="1">
    <citation type="submission" date="2021-01" db="EMBL/GenBank/DDBJ databases">
        <title>Whole genome shotgun sequence of Rugosimonospora africana NBRC 104875.</title>
        <authorList>
            <person name="Komaki H."/>
            <person name="Tamura T."/>
        </authorList>
    </citation>
    <scope>NUCLEOTIDE SEQUENCE</scope>
    <source>
        <strain evidence="3">NBRC 104875</strain>
    </source>
</reference>
<evidence type="ECO:0000256" key="2">
    <source>
        <dbReference type="SAM" id="Phobius"/>
    </source>
</evidence>
<dbReference type="EMBL" id="BONZ01000013">
    <property type="protein sequence ID" value="GIH13379.1"/>
    <property type="molecule type" value="Genomic_DNA"/>
</dbReference>
<feature type="transmembrane region" description="Helical" evidence="2">
    <location>
        <begin position="151"/>
        <end position="173"/>
    </location>
</feature>
<protein>
    <submittedName>
        <fullName evidence="3">Uncharacterized protein</fullName>
    </submittedName>
</protein>
<evidence type="ECO:0000313" key="3">
    <source>
        <dbReference type="EMBL" id="GIH13379.1"/>
    </source>
</evidence>
<keyword evidence="2" id="KW-0472">Membrane</keyword>
<name>A0A8J3QLY0_9ACTN</name>
<proteinExistence type="predicted"/>
<feature type="region of interest" description="Disordered" evidence="1">
    <location>
        <begin position="484"/>
        <end position="509"/>
    </location>
</feature>
<sequence length="509" mass="54266">MTVPVMIGLLLQLVAATIIHFAIKGRWLDHLGALFAAMAILGHGLTELIQWIWPGRNTFRALVSQAAIDNWVVLVSVAILLYAVTYAALILLRRRTTGEQPTPQPARYIARLRLPWLLLLTAPLLIATARGQGVLAPRAVGTDTIPDNSNYLISGLATQYLLLLTALTGVVVVARRGRRWLLPVFLAQAVLLALAGIRSMIVIAAVLTILGIRLAGVRPSRRQLALIVAVAGFFIVTISASRATDGRTAFLADQGTGGRLTALTDGVTHLTSPGNGQAILSDLAYRFDDNSYGAMVLQSLKHGYQPVGLATVRNDVLLGVPSALQPDKLDSSVETRNEEQYVDVHMGLNPAIDYLTSVLGTIVAYYGPWGLPIAAILIAVAFAAAEAVISKAASPTRLILAVGLAQCVMLYESGPVVYITIMRGFVLLAALVWIIRGMLNAANRRGEAPGVPATLEQSPPRRLEVIEDAGALTQTVIRPRSSAAITGNHGIDGDHGIDRDTSSTQVIPA</sequence>
<keyword evidence="2" id="KW-0812">Transmembrane</keyword>
<evidence type="ECO:0000313" key="4">
    <source>
        <dbReference type="Proteomes" id="UP000642748"/>
    </source>
</evidence>
<organism evidence="3 4">
    <name type="scientific">Rugosimonospora africana</name>
    <dbReference type="NCBI Taxonomy" id="556532"/>
    <lineage>
        <taxon>Bacteria</taxon>
        <taxon>Bacillati</taxon>
        <taxon>Actinomycetota</taxon>
        <taxon>Actinomycetes</taxon>
        <taxon>Micromonosporales</taxon>
        <taxon>Micromonosporaceae</taxon>
        <taxon>Rugosimonospora</taxon>
    </lineage>
</organism>
<comment type="caution">
    <text evidence="3">The sequence shown here is derived from an EMBL/GenBank/DDBJ whole genome shotgun (WGS) entry which is preliminary data.</text>
</comment>
<feature type="transmembrane region" description="Helical" evidence="2">
    <location>
        <begin position="6"/>
        <end position="23"/>
    </location>
</feature>
<feature type="compositionally biased region" description="Basic and acidic residues" evidence="1">
    <location>
        <begin position="491"/>
        <end position="501"/>
    </location>
</feature>
<feature type="transmembrane region" description="Helical" evidence="2">
    <location>
        <begin position="73"/>
        <end position="92"/>
    </location>
</feature>
<evidence type="ECO:0000256" key="1">
    <source>
        <dbReference type="SAM" id="MobiDB-lite"/>
    </source>
</evidence>
<feature type="transmembrane region" description="Helical" evidence="2">
    <location>
        <begin position="371"/>
        <end position="389"/>
    </location>
</feature>
<feature type="transmembrane region" description="Helical" evidence="2">
    <location>
        <begin position="224"/>
        <end position="241"/>
    </location>
</feature>
<feature type="transmembrane region" description="Helical" evidence="2">
    <location>
        <begin position="417"/>
        <end position="435"/>
    </location>
</feature>
<keyword evidence="2" id="KW-1133">Transmembrane helix</keyword>
<dbReference type="RefSeq" id="WP_203917022.1">
    <property type="nucleotide sequence ID" value="NZ_BONZ01000013.1"/>
</dbReference>
<feature type="transmembrane region" description="Helical" evidence="2">
    <location>
        <begin position="185"/>
        <end position="212"/>
    </location>
</feature>